<dbReference type="PANTHER" id="PTHR43537:SF20">
    <property type="entry name" value="HTH-TYPE TRANSCRIPTIONAL REPRESSOR GLAR"/>
    <property type="match status" value="1"/>
</dbReference>
<dbReference type="Gene3D" id="1.10.10.10">
    <property type="entry name" value="Winged helix-like DNA-binding domain superfamily/Winged helix DNA-binding domain"/>
    <property type="match status" value="1"/>
</dbReference>
<dbReference type="InterPro" id="IPR000524">
    <property type="entry name" value="Tscrpt_reg_HTH_GntR"/>
</dbReference>
<dbReference type="SMART" id="SM00895">
    <property type="entry name" value="FCD"/>
    <property type="match status" value="1"/>
</dbReference>
<organism evidence="5 6">
    <name type="scientific">Ottowia pentelensis</name>
    <dbReference type="NCBI Taxonomy" id="511108"/>
    <lineage>
        <taxon>Bacteria</taxon>
        <taxon>Pseudomonadati</taxon>
        <taxon>Pseudomonadota</taxon>
        <taxon>Betaproteobacteria</taxon>
        <taxon>Burkholderiales</taxon>
        <taxon>Comamonadaceae</taxon>
        <taxon>Ottowia</taxon>
    </lineage>
</organism>
<dbReference type="InterPro" id="IPR036390">
    <property type="entry name" value="WH_DNA-bd_sf"/>
</dbReference>
<dbReference type="PANTHER" id="PTHR43537">
    <property type="entry name" value="TRANSCRIPTIONAL REGULATOR, GNTR FAMILY"/>
    <property type="match status" value="1"/>
</dbReference>
<evidence type="ECO:0000256" key="2">
    <source>
        <dbReference type="ARBA" id="ARBA00023125"/>
    </source>
</evidence>
<name>A0ABV6PRB1_9BURK</name>
<evidence type="ECO:0000256" key="3">
    <source>
        <dbReference type="ARBA" id="ARBA00023163"/>
    </source>
</evidence>
<dbReference type="InterPro" id="IPR011711">
    <property type="entry name" value="GntR_C"/>
</dbReference>
<keyword evidence="3" id="KW-0804">Transcription</keyword>
<keyword evidence="2" id="KW-0238">DNA-binding</keyword>
<gene>
    <name evidence="5" type="ORF">ACFFGG_05090</name>
</gene>
<dbReference type="Proteomes" id="UP001589834">
    <property type="component" value="Unassembled WGS sequence"/>
</dbReference>
<dbReference type="SMART" id="SM00345">
    <property type="entry name" value="HTH_GNTR"/>
    <property type="match status" value="1"/>
</dbReference>
<accession>A0ABV6PRB1</accession>
<evidence type="ECO:0000313" key="5">
    <source>
        <dbReference type="EMBL" id="MFC0591927.1"/>
    </source>
</evidence>
<evidence type="ECO:0000313" key="6">
    <source>
        <dbReference type="Proteomes" id="UP001589834"/>
    </source>
</evidence>
<keyword evidence="6" id="KW-1185">Reference proteome</keyword>
<dbReference type="SUPFAM" id="SSF46785">
    <property type="entry name" value="Winged helix' DNA-binding domain"/>
    <property type="match status" value="1"/>
</dbReference>
<dbReference type="Gene3D" id="1.20.120.530">
    <property type="entry name" value="GntR ligand-binding domain-like"/>
    <property type="match status" value="1"/>
</dbReference>
<dbReference type="SUPFAM" id="SSF48008">
    <property type="entry name" value="GntR ligand-binding domain-like"/>
    <property type="match status" value="1"/>
</dbReference>
<protein>
    <submittedName>
        <fullName evidence="5">FCD domain-containing protein</fullName>
    </submittedName>
</protein>
<dbReference type="InterPro" id="IPR036388">
    <property type="entry name" value="WH-like_DNA-bd_sf"/>
</dbReference>
<comment type="caution">
    <text evidence="5">The sequence shown here is derived from an EMBL/GenBank/DDBJ whole genome shotgun (WGS) entry which is preliminary data.</text>
</comment>
<sequence length="228" mass="24883">MSALAHAQAATRSSSDVARSVRADILSGARKPGERVPLDGLKAALGVSLSPIREGLSQLVAEGLLIPAGQRGYRVAPVSVAEYQDIMGRRIDLECMALAASIARGGEDWEVALVAAFQRLMNFESKRWLADELGAWEQRHAAFHQTLISACGSPILLGFCAQLHDMADRYRRVLMSTHEPDRDVSVEHQAMYQAALAHDAPRACAVLREHIERTGQTVLRMMGERTAS</sequence>
<keyword evidence="1" id="KW-0805">Transcription regulation</keyword>
<dbReference type="InterPro" id="IPR008920">
    <property type="entry name" value="TF_FadR/GntR_C"/>
</dbReference>
<dbReference type="Pfam" id="PF00392">
    <property type="entry name" value="GntR"/>
    <property type="match status" value="1"/>
</dbReference>
<dbReference type="EMBL" id="JBHLTN010000007">
    <property type="protein sequence ID" value="MFC0591927.1"/>
    <property type="molecule type" value="Genomic_DNA"/>
</dbReference>
<dbReference type="PROSITE" id="PS50949">
    <property type="entry name" value="HTH_GNTR"/>
    <property type="match status" value="1"/>
</dbReference>
<dbReference type="Pfam" id="PF07729">
    <property type="entry name" value="FCD"/>
    <property type="match status" value="1"/>
</dbReference>
<reference evidence="5 6" key="1">
    <citation type="submission" date="2024-09" db="EMBL/GenBank/DDBJ databases">
        <authorList>
            <person name="Sun Q."/>
            <person name="Mori K."/>
        </authorList>
    </citation>
    <scope>NUCLEOTIDE SEQUENCE [LARGE SCALE GENOMIC DNA]</scope>
    <source>
        <strain evidence="5 6">NCAIM B.02336</strain>
    </source>
</reference>
<evidence type="ECO:0000256" key="1">
    <source>
        <dbReference type="ARBA" id="ARBA00023015"/>
    </source>
</evidence>
<evidence type="ECO:0000259" key="4">
    <source>
        <dbReference type="PROSITE" id="PS50949"/>
    </source>
</evidence>
<proteinExistence type="predicted"/>
<feature type="domain" description="HTH gntR-type" evidence="4">
    <location>
        <begin position="11"/>
        <end position="78"/>
    </location>
</feature>
<dbReference type="RefSeq" id="WP_377480573.1">
    <property type="nucleotide sequence ID" value="NZ_JBHLTN010000007.1"/>
</dbReference>